<dbReference type="EMBL" id="FNDD01000037">
    <property type="protein sequence ID" value="SDH93251.1"/>
    <property type="molecule type" value="Genomic_DNA"/>
</dbReference>
<dbReference type="InterPro" id="IPR002716">
    <property type="entry name" value="PIN_dom"/>
</dbReference>
<evidence type="ECO:0000313" key="2">
    <source>
        <dbReference type="EMBL" id="SDH93251.1"/>
    </source>
</evidence>
<dbReference type="SUPFAM" id="SSF88723">
    <property type="entry name" value="PIN domain-like"/>
    <property type="match status" value="1"/>
</dbReference>
<dbReference type="InterPro" id="IPR029060">
    <property type="entry name" value="PIN-like_dom_sf"/>
</dbReference>
<proteinExistence type="predicted"/>
<dbReference type="PANTHER" id="PTHR16161:SF0">
    <property type="entry name" value="TRANSCRIPTIONAL PROTEIN SWT1"/>
    <property type="match status" value="1"/>
</dbReference>
<reference evidence="2 3" key="1">
    <citation type="submission" date="2016-10" db="EMBL/GenBank/DDBJ databases">
        <authorList>
            <person name="de Groot N.N."/>
        </authorList>
    </citation>
    <scope>NUCLEOTIDE SEQUENCE [LARGE SCALE GENOMIC DNA]</scope>
    <source>
        <strain evidence="2 3">CGMCC 1.10228</strain>
    </source>
</reference>
<dbReference type="STRING" id="861298.SAMN04488136_1374"/>
<dbReference type="Gene3D" id="3.40.50.1010">
    <property type="entry name" value="5'-nuclease"/>
    <property type="match status" value="1"/>
</dbReference>
<accession>A0A1G8GFX0</accession>
<dbReference type="PANTHER" id="PTHR16161">
    <property type="entry name" value="TRANSCRIPTIONAL PROTEIN SWT1"/>
    <property type="match status" value="1"/>
</dbReference>
<keyword evidence="3" id="KW-1185">Reference proteome</keyword>
<gene>
    <name evidence="2" type="ORF">SAMN04488136_1374</name>
</gene>
<dbReference type="Proteomes" id="UP000198854">
    <property type="component" value="Unassembled WGS sequence"/>
</dbReference>
<dbReference type="AlphaFoldDB" id="A0A1G8GFX0"/>
<dbReference type="Pfam" id="PF13638">
    <property type="entry name" value="PIN_4"/>
    <property type="match status" value="1"/>
</dbReference>
<feature type="domain" description="PIN" evidence="1">
    <location>
        <begin position="563"/>
        <end position="676"/>
    </location>
</feature>
<dbReference type="OrthoDB" id="9155983at2"/>
<evidence type="ECO:0000259" key="1">
    <source>
        <dbReference type="SMART" id="SM00670"/>
    </source>
</evidence>
<organism evidence="2 3">
    <name type="scientific">Vibrio xiamenensis</name>
    <dbReference type="NCBI Taxonomy" id="861298"/>
    <lineage>
        <taxon>Bacteria</taxon>
        <taxon>Pseudomonadati</taxon>
        <taxon>Pseudomonadota</taxon>
        <taxon>Gammaproteobacteria</taxon>
        <taxon>Vibrionales</taxon>
        <taxon>Vibrionaceae</taxon>
        <taxon>Vibrio</taxon>
    </lineage>
</organism>
<sequence length="699" mass="78933">MRYLQNHKIAVPVYEINSQISYQTIRKTTVFEKSLLQLLVKYRNDLGNQSIDQITQELKTDAVFFIEGLRYLMDFNAVEIMHGLSIDEGGTLTLNSFDVTLSGKKFLVDNALPSSNKNTSETHYYHPVLRKLVNKNGLRKDVNDDVASINPRSLDVTLAVVEGIVEERIRGEWQSKPNIRIERVKPRLSETSWDIKTISLDIDTNGNVNVTSSEKPFLSWLNAADKEFLWSQIVQGCFSNHAEFELPSFKWQQVKAIAAPAHTKRLNNIDASKLIVTRESVDVSKLPTICLAAVDDVSLSGNQLTLPKQRFEAQDSLKALNIDSSFNAFEIHAGNTTVHFAGQPRQVDLAVKLSGSELWEDIKQYLLETNDVDVILFSSLLGVDQAVERLPATDIGNVKRYYDRVKNVVPDVSLKLLENKVLPVANLEELEQYQKMFANKHLESQKLLPTCVTGLIQHSLSERKVIPNLMLTPVLNEYSKAYFAIQDMAGKSYFESGELVHVTADHRLLTLITDWKAALKKLSDVVPPQCMEVSSLKFVESRIDNIEQHIVTSFATPRADNKRVVVIDTNCLMHRLTLLDQIKSSDYLVIPAVVLDELDGLKTDKKNGEFSDKAKQARKAIDRLTQLPQGQHYEQEHLNLLKKNRSNTADAKVLSVAAYYRLGKVLIVTEDKNLRNMANAENIPTQHVKNYLGKQGKVK</sequence>
<dbReference type="SMART" id="SM00670">
    <property type="entry name" value="PINc"/>
    <property type="match status" value="1"/>
</dbReference>
<evidence type="ECO:0000313" key="3">
    <source>
        <dbReference type="Proteomes" id="UP000198854"/>
    </source>
</evidence>
<protein>
    <submittedName>
        <fullName evidence="2">PIN domain-containing protein</fullName>
    </submittedName>
</protein>
<name>A0A1G8GFX0_9VIBR</name>
<dbReference type="InterPro" id="IPR052626">
    <property type="entry name" value="SWT1_Regulator"/>
</dbReference>
<dbReference type="RefSeq" id="WP_093279028.1">
    <property type="nucleotide sequence ID" value="NZ_FNDD01000037.1"/>
</dbReference>